<dbReference type="EMBL" id="JAHBOM010000025">
    <property type="protein sequence ID" value="MBU8826439.1"/>
    <property type="molecule type" value="Genomic_DNA"/>
</dbReference>
<sequence>MSSVAVELGPGYLVKRVQQALRRRCDTELRSVGLSMAQYAVLRALADHPSASAAELARLCFVTRQSLQDVLKGLRSGGLVEDADGSPAGRARALHLTATGEKVLDEAHTTVIDVENRMLQGLSASAQKQLAQALLRCAQNLESTTSAGSITGQGAAGELTDDR</sequence>
<dbReference type="InterPro" id="IPR036388">
    <property type="entry name" value="WH-like_DNA-bd_sf"/>
</dbReference>
<evidence type="ECO:0000313" key="3">
    <source>
        <dbReference type="Proteomes" id="UP000696413"/>
    </source>
</evidence>
<dbReference type="Proteomes" id="UP000696413">
    <property type="component" value="Unassembled WGS sequence"/>
</dbReference>
<dbReference type="InterPro" id="IPR036390">
    <property type="entry name" value="WH_DNA-bd_sf"/>
</dbReference>
<dbReference type="SMART" id="SM00347">
    <property type="entry name" value="HTH_MARR"/>
    <property type="match status" value="1"/>
</dbReference>
<dbReference type="Gene3D" id="1.10.10.10">
    <property type="entry name" value="Winged helix-like DNA-binding domain superfamily/Winged helix DNA-binding domain"/>
    <property type="match status" value="1"/>
</dbReference>
<gene>
    <name evidence="2" type="ORF">KL859_26640</name>
</gene>
<dbReference type="InterPro" id="IPR039422">
    <property type="entry name" value="MarR/SlyA-like"/>
</dbReference>
<keyword evidence="3" id="KW-1185">Reference proteome</keyword>
<dbReference type="PANTHER" id="PTHR33164:SF43">
    <property type="entry name" value="HTH-TYPE TRANSCRIPTIONAL REPRESSOR YETL"/>
    <property type="match status" value="1"/>
</dbReference>
<proteinExistence type="predicted"/>
<comment type="caution">
    <text evidence="2">The sequence shown here is derived from an EMBL/GenBank/DDBJ whole genome shotgun (WGS) entry which is preliminary data.</text>
</comment>
<dbReference type="PROSITE" id="PS50995">
    <property type="entry name" value="HTH_MARR_2"/>
    <property type="match status" value="1"/>
</dbReference>
<dbReference type="Pfam" id="PF12802">
    <property type="entry name" value="MarR_2"/>
    <property type="match status" value="1"/>
</dbReference>
<dbReference type="SUPFAM" id="SSF46785">
    <property type="entry name" value="Winged helix' DNA-binding domain"/>
    <property type="match status" value="1"/>
</dbReference>
<feature type="domain" description="HTH marR-type" evidence="1">
    <location>
        <begin position="1"/>
        <end position="139"/>
    </location>
</feature>
<accession>A0ABS6HUS9</accession>
<evidence type="ECO:0000313" key="2">
    <source>
        <dbReference type="EMBL" id="MBU8826439.1"/>
    </source>
</evidence>
<protein>
    <submittedName>
        <fullName evidence="2">MarR family winged helix-turn-helix transcriptional regulator</fullName>
    </submittedName>
</protein>
<reference evidence="2 3" key="1">
    <citation type="submission" date="2021-05" db="EMBL/GenBank/DDBJ databases">
        <title>Draft Genome Sequences of Clinical Respiratory Isolates of Mycobacterium goodii Recovered in Ireland.</title>
        <authorList>
            <person name="Flanagan P.R."/>
            <person name="Mok S."/>
            <person name="Roycroft E."/>
            <person name="Rogers T.R."/>
            <person name="Fitzgibbon M."/>
        </authorList>
    </citation>
    <scope>NUCLEOTIDE SEQUENCE [LARGE SCALE GENOMIC DNA]</scope>
    <source>
        <strain evidence="2 3">14IE55</strain>
    </source>
</reference>
<dbReference type="RefSeq" id="WP_073676704.1">
    <property type="nucleotide sequence ID" value="NZ_JAHBOL010000026.1"/>
</dbReference>
<organism evidence="2 3">
    <name type="scientific">Mycolicibacterium goodii</name>
    <name type="common">Mycobacterium goodii</name>
    <dbReference type="NCBI Taxonomy" id="134601"/>
    <lineage>
        <taxon>Bacteria</taxon>
        <taxon>Bacillati</taxon>
        <taxon>Actinomycetota</taxon>
        <taxon>Actinomycetes</taxon>
        <taxon>Mycobacteriales</taxon>
        <taxon>Mycobacteriaceae</taxon>
        <taxon>Mycolicibacterium</taxon>
    </lineage>
</organism>
<name>A0ABS6HUS9_MYCGD</name>
<dbReference type="InterPro" id="IPR000835">
    <property type="entry name" value="HTH_MarR-typ"/>
</dbReference>
<evidence type="ECO:0000259" key="1">
    <source>
        <dbReference type="PROSITE" id="PS50995"/>
    </source>
</evidence>
<dbReference type="PANTHER" id="PTHR33164">
    <property type="entry name" value="TRANSCRIPTIONAL REGULATOR, MARR FAMILY"/>
    <property type="match status" value="1"/>
</dbReference>